<dbReference type="GO" id="GO:0003676">
    <property type="term" value="F:nucleic acid binding"/>
    <property type="evidence" value="ECO:0007669"/>
    <property type="project" value="InterPro"/>
</dbReference>
<keyword evidence="4" id="KW-1185">Reference proteome</keyword>
<protein>
    <recommendedName>
        <fullName evidence="2">RNase H type-1 domain-containing protein</fullName>
    </recommendedName>
</protein>
<accession>A0A9P6TA47</accession>
<gene>
    <name evidence="3" type="ORF">CROQUDRAFT_94576</name>
</gene>
<dbReference type="InterPro" id="IPR002156">
    <property type="entry name" value="RNaseH_domain"/>
</dbReference>
<organism evidence="3 4">
    <name type="scientific">Cronartium quercuum f. sp. fusiforme G11</name>
    <dbReference type="NCBI Taxonomy" id="708437"/>
    <lineage>
        <taxon>Eukaryota</taxon>
        <taxon>Fungi</taxon>
        <taxon>Dikarya</taxon>
        <taxon>Basidiomycota</taxon>
        <taxon>Pucciniomycotina</taxon>
        <taxon>Pucciniomycetes</taxon>
        <taxon>Pucciniales</taxon>
        <taxon>Coleosporiaceae</taxon>
        <taxon>Cronartium</taxon>
    </lineage>
</organism>
<feature type="compositionally biased region" description="Polar residues" evidence="1">
    <location>
        <begin position="84"/>
        <end position="98"/>
    </location>
</feature>
<evidence type="ECO:0000256" key="1">
    <source>
        <dbReference type="SAM" id="MobiDB-lite"/>
    </source>
</evidence>
<dbReference type="PROSITE" id="PS50879">
    <property type="entry name" value="RNASE_H_1"/>
    <property type="match status" value="1"/>
</dbReference>
<sequence length="375" mass="41413">MVIFTDGSLLQGTGGGAAATSAEEAHTATFTLSEAFSNNEMEYMGISLGIAQFHDQLQDPDVAFFGSALFPLPPGSQEEPKPTNPRQSESGSTVSPTHQRPKEVLPTHYRNIVLRLRKSAQPCPSGVVGLTHFGLVREAEAPLCLATLDSQTARLATHRPIRPTSGQYLVKFLKEQINRLPGGVELDFFWTPGHEDIPLNELADKAAKRAAEAEGRKTALPPSLASLLQATWKSLSCSSSDFPTHISTFKTPAKLIADAFNRLEKGHAAAIFQLRTGHCPLNDYLHRFKRSMTRQCRGCGVPETVPHFLLYCGKYRRQRAIFRQKVKEEKIKVKLHSANRVLDTPTLFPSLVEFILATGRFEHLCSYLPDDPAQV</sequence>
<dbReference type="SUPFAM" id="SSF53098">
    <property type="entry name" value="Ribonuclease H-like"/>
    <property type="match status" value="1"/>
</dbReference>
<dbReference type="Gene3D" id="3.30.420.10">
    <property type="entry name" value="Ribonuclease H-like superfamily/Ribonuclease H"/>
    <property type="match status" value="1"/>
</dbReference>
<dbReference type="GO" id="GO:0004523">
    <property type="term" value="F:RNA-DNA hybrid ribonuclease activity"/>
    <property type="evidence" value="ECO:0007669"/>
    <property type="project" value="InterPro"/>
</dbReference>
<proteinExistence type="predicted"/>
<dbReference type="InterPro" id="IPR012337">
    <property type="entry name" value="RNaseH-like_sf"/>
</dbReference>
<dbReference type="InterPro" id="IPR036397">
    <property type="entry name" value="RNaseH_sf"/>
</dbReference>
<evidence type="ECO:0000259" key="2">
    <source>
        <dbReference type="PROSITE" id="PS50879"/>
    </source>
</evidence>
<reference evidence="3" key="1">
    <citation type="submission" date="2013-11" db="EMBL/GenBank/DDBJ databases">
        <title>Genome sequence of the fusiform rust pathogen reveals effectors for host alternation and coevolution with pine.</title>
        <authorList>
            <consortium name="DOE Joint Genome Institute"/>
            <person name="Smith K."/>
            <person name="Pendleton A."/>
            <person name="Kubisiak T."/>
            <person name="Anderson C."/>
            <person name="Salamov A."/>
            <person name="Aerts A."/>
            <person name="Riley R."/>
            <person name="Clum A."/>
            <person name="Lindquist E."/>
            <person name="Ence D."/>
            <person name="Campbell M."/>
            <person name="Kronenberg Z."/>
            <person name="Feau N."/>
            <person name="Dhillon B."/>
            <person name="Hamelin R."/>
            <person name="Burleigh J."/>
            <person name="Smith J."/>
            <person name="Yandell M."/>
            <person name="Nelson C."/>
            <person name="Grigoriev I."/>
            <person name="Davis J."/>
        </authorList>
    </citation>
    <scope>NUCLEOTIDE SEQUENCE</scope>
    <source>
        <strain evidence="3">G11</strain>
    </source>
</reference>
<dbReference type="EMBL" id="MU167288">
    <property type="protein sequence ID" value="KAG0144786.1"/>
    <property type="molecule type" value="Genomic_DNA"/>
</dbReference>
<evidence type="ECO:0000313" key="3">
    <source>
        <dbReference type="EMBL" id="KAG0144786.1"/>
    </source>
</evidence>
<evidence type="ECO:0000313" key="4">
    <source>
        <dbReference type="Proteomes" id="UP000886653"/>
    </source>
</evidence>
<comment type="caution">
    <text evidence="3">The sequence shown here is derived from an EMBL/GenBank/DDBJ whole genome shotgun (WGS) entry which is preliminary data.</text>
</comment>
<feature type="domain" description="RNase H type-1" evidence="2">
    <location>
        <begin position="1"/>
        <end position="212"/>
    </location>
</feature>
<dbReference type="OrthoDB" id="3267074at2759"/>
<feature type="region of interest" description="Disordered" evidence="1">
    <location>
        <begin position="68"/>
        <end position="102"/>
    </location>
</feature>
<name>A0A9P6TA47_9BASI</name>
<dbReference type="AlphaFoldDB" id="A0A9P6TA47"/>
<dbReference type="Proteomes" id="UP000886653">
    <property type="component" value="Unassembled WGS sequence"/>
</dbReference>